<dbReference type="InterPro" id="IPR036388">
    <property type="entry name" value="WH-like_DNA-bd_sf"/>
</dbReference>
<reference evidence="1" key="1">
    <citation type="submission" date="2012-03" db="EMBL/GenBank/DDBJ databases">
        <title>Functional metagenomics reveals considerable lignocellulase gene clusters in the gut microbiome of a wood-feeding higher termite.</title>
        <authorList>
            <person name="Liu N."/>
        </authorList>
    </citation>
    <scope>NUCLEOTIDE SEQUENCE</scope>
</reference>
<sequence>MIANGLSFSEVLDEYQYLEKEDIRQALKYASWTVSDQRPQSIQNMMETIMPVIENCAEQGNAIFSVSDNKVRIRHLPIA</sequence>
<dbReference type="InterPro" id="IPR007367">
    <property type="entry name" value="DUF433"/>
</dbReference>
<organism evidence="1">
    <name type="scientific">uncultured bacterium contig00017</name>
    <dbReference type="NCBI Taxonomy" id="1181508"/>
    <lineage>
        <taxon>Bacteria</taxon>
        <taxon>environmental samples</taxon>
    </lineage>
</organism>
<proteinExistence type="predicted"/>
<evidence type="ECO:0008006" key="2">
    <source>
        <dbReference type="Google" id="ProtNLM"/>
    </source>
</evidence>
<dbReference type="Pfam" id="PF04255">
    <property type="entry name" value="DUF433"/>
    <property type="match status" value="1"/>
</dbReference>
<dbReference type="Gene3D" id="1.10.10.10">
    <property type="entry name" value="Winged helix-like DNA-binding domain superfamily/Winged helix DNA-binding domain"/>
    <property type="match status" value="1"/>
</dbReference>
<protein>
    <recommendedName>
        <fullName evidence="2">DUF433 domain-containing protein</fullName>
    </recommendedName>
</protein>
<accession>A0A806KAQ0</accession>
<evidence type="ECO:0000313" key="1">
    <source>
        <dbReference type="EMBL" id="AGS51634.1"/>
    </source>
</evidence>
<dbReference type="AlphaFoldDB" id="A0A806KAQ0"/>
<dbReference type="EMBL" id="JQ844166">
    <property type="protein sequence ID" value="AGS51634.1"/>
    <property type="molecule type" value="Genomic_DNA"/>
</dbReference>
<name>A0A806KAQ0_9BACT</name>